<dbReference type="EMBL" id="LAZR01055213">
    <property type="protein sequence ID" value="KKK76883.1"/>
    <property type="molecule type" value="Genomic_DNA"/>
</dbReference>
<reference evidence="1" key="1">
    <citation type="journal article" date="2015" name="Nature">
        <title>Complex archaea that bridge the gap between prokaryotes and eukaryotes.</title>
        <authorList>
            <person name="Spang A."/>
            <person name="Saw J.H."/>
            <person name="Jorgensen S.L."/>
            <person name="Zaremba-Niedzwiedzka K."/>
            <person name="Martijn J."/>
            <person name="Lind A.E."/>
            <person name="van Eijk R."/>
            <person name="Schleper C."/>
            <person name="Guy L."/>
            <person name="Ettema T.J."/>
        </authorList>
    </citation>
    <scope>NUCLEOTIDE SEQUENCE</scope>
</reference>
<gene>
    <name evidence="1" type="ORF">LCGC14_2859200</name>
</gene>
<name>A0A0F8Y6H9_9ZZZZ</name>
<evidence type="ECO:0000313" key="1">
    <source>
        <dbReference type="EMBL" id="KKK76883.1"/>
    </source>
</evidence>
<comment type="caution">
    <text evidence="1">The sequence shown here is derived from an EMBL/GenBank/DDBJ whole genome shotgun (WGS) entry which is preliminary data.</text>
</comment>
<protein>
    <submittedName>
        <fullName evidence="1">Uncharacterized protein</fullName>
    </submittedName>
</protein>
<sequence length="89" mass="9505">MAGKTPHGRVTVFLDLQATMRGIDHEVLYRIGAQGEIAELLVTDLRSLVVNRAALLEAAKGAIHEFELMGGPTSVIEALRAAVAQATRP</sequence>
<accession>A0A0F8Y6H9</accession>
<proteinExistence type="predicted"/>
<organism evidence="1">
    <name type="scientific">marine sediment metagenome</name>
    <dbReference type="NCBI Taxonomy" id="412755"/>
    <lineage>
        <taxon>unclassified sequences</taxon>
        <taxon>metagenomes</taxon>
        <taxon>ecological metagenomes</taxon>
    </lineage>
</organism>
<dbReference type="AlphaFoldDB" id="A0A0F8Y6H9"/>